<protein>
    <submittedName>
        <fullName evidence="1">Uncharacterized protein</fullName>
    </submittedName>
</protein>
<dbReference type="Proteomes" id="UP000319716">
    <property type="component" value="Unassembled WGS sequence"/>
</dbReference>
<name>A0A4Y1ZCN5_9BACL</name>
<dbReference type="Pfam" id="PF06898">
    <property type="entry name" value="YqfD"/>
    <property type="match status" value="1"/>
</dbReference>
<evidence type="ECO:0000313" key="1">
    <source>
        <dbReference type="EMBL" id="GAY76368.1"/>
    </source>
</evidence>
<proteinExistence type="predicted"/>
<reference evidence="1 2" key="1">
    <citation type="submission" date="2017-11" db="EMBL/GenBank/DDBJ databases">
        <title>Draft Genome Sequence of Sporolactobacillus inulinus NBRC 111894 Isolated from Koso, a Japanese Sugar-Vegetable Fermented Beverage.</title>
        <authorList>
            <person name="Chiou T.Y."/>
            <person name="Oshima K."/>
            <person name="Suda W."/>
            <person name="Hattori M."/>
            <person name="Takahashi T."/>
        </authorList>
    </citation>
    <scope>NUCLEOTIDE SEQUENCE [LARGE SCALE GENOMIC DNA]</scope>
    <source>
        <strain evidence="1 2">NBRC111894</strain>
    </source>
</reference>
<gene>
    <name evidence="1" type="ORF">NBRC111894_1922</name>
</gene>
<accession>A0A4Y1ZCN5</accession>
<organism evidence="1 2">
    <name type="scientific">Sporolactobacillus inulinus</name>
    <dbReference type="NCBI Taxonomy" id="2078"/>
    <lineage>
        <taxon>Bacteria</taxon>
        <taxon>Bacillati</taxon>
        <taxon>Bacillota</taxon>
        <taxon>Bacilli</taxon>
        <taxon>Bacillales</taxon>
        <taxon>Sporolactobacillaceae</taxon>
        <taxon>Sporolactobacillus</taxon>
    </lineage>
</organism>
<comment type="caution">
    <text evidence="1">The sequence shown here is derived from an EMBL/GenBank/DDBJ whole genome shotgun (WGS) entry which is preliminary data.</text>
</comment>
<sequence>MVWSVRIDGADPKLTDQIRNILRQNHLYEGSLDLFVPDTSQLENALSTKLTKVTWIGVSRKGTTYRINVVEKSIQTLKR</sequence>
<dbReference type="AlphaFoldDB" id="A0A4Y1ZCN5"/>
<evidence type="ECO:0000313" key="2">
    <source>
        <dbReference type="Proteomes" id="UP000319716"/>
    </source>
</evidence>
<dbReference type="InterPro" id="IPR010690">
    <property type="entry name" value="YqfD"/>
</dbReference>
<dbReference type="EMBL" id="BEXB01000013">
    <property type="protein sequence ID" value="GAY76368.1"/>
    <property type="molecule type" value="Genomic_DNA"/>
</dbReference>